<protein>
    <recommendedName>
        <fullName evidence="2">EF-hand domain-containing protein</fullName>
    </recommendedName>
</protein>
<gene>
    <name evidence="3" type="ORF">LSP00402_LOCUS15879</name>
</gene>
<dbReference type="PROSITE" id="PS50222">
    <property type="entry name" value="EF_HAND_2"/>
    <property type="match status" value="2"/>
</dbReference>
<dbReference type="SMART" id="SM00054">
    <property type="entry name" value="EFh"/>
    <property type="match status" value="2"/>
</dbReference>
<name>A0A7S2TYK8_9EUKA</name>
<evidence type="ECO:0000313" key="3">
    <source>
        <dbReference type="EMBL" id="CAD9771889.1"/>
    </source>
</evidence>
<sequence length="120" mass="12629">MSADAPAGEKFNEALKVMGVTAEQFEAEVKKGFVAADADKSGSIEAKELAPIVENVMNAMMEIGTEFSKSEKESAVADVMKLVDQNKDGKLDVKEFGDAMKLGVLAIASALASKAEEKSA</sequence>
<dbReference type="InterPro" id="IPR011992">
    <property type="entry name" value="EF-hand-dom_pair"/>
</dbReference>
<reference evidence="3" key="1">
    <citation type="submission" date="2021-01" db="EMBL/GenBank/DDBJ databases">
        <authorList>
            <person name="Corre E."/>
            <person name="Pelletier E."/>
            <person name="Niang G."/>
            <person name="Scheremetjew M."/>
            <person name="Finn R."/>
            <person name="Kale V."/>
            <person name="Holt S."/>
            <person name="Cochrane G."/>
            <person name="Meng A."/>
            <person name="Brown T."/>
            <person name="Cohen L."/>
        </authorList>
    </citation>
    <scope>NUCLEOTIDE SEQUENCE</scope>
    <source>
        <strain evidence="3">CCMP622</strain>
    </source>
</reference>
<feature type="domain" description="EF-hand" evidence="2">
    <location>
        <begin position="71"/>
        <end position="106"/>
    </location>
</feature>
<dbReference type="Pfam" id="PF13499">
    <property type="entry name" value="EF-hand_7"/>
    <property type="match status" value="1"/>
</dbReference>
<dbReference type="SUPFAM" id="SSF47473">
    <property type="entry name" value="EF-hand"/>
    <property type="match status" value="1"/>
</dbReference>
<evidence type="ECO:0000259" key="2">
    <source>
        <dbReference type="PROSITE" id="PS50222"/>
    </source>
</evidence>
<dbReference type="PROSITE" id="PS00018">
    <property type="entry name" value="EF_HAND_1"/>
    <property type="match status" value="2"/>
</dbReference>
<dbReference type="EMBL" id="HBHP01025566">
    <property type="protein sequence ID" value="CAD9771889.1"/>
    <property type="molecule type" value="Transcribed_RNA"/>
</dbReference>
<feature type="domain" description="EF-hand" evidence="2">
    <location>
        <begin position="24"/>
        <end position="59"/>
    </location>
</feature>
<dbReference type="InterPro" id="IPR002048">
    <property type="entry name" value="EF_hand_dom"/>
</dbReference>
<organism evidence="3">
    <name type="scientific">Lotharella oceanica</name>
    <dbReference type="NCBI Taxonomy" id="641309"/>
    <lineage>
        <taxon>Eukaryota</taxon>
        <taxon>Sar</taxon>
        <taxon>Rhizaria</taxon>
        <taxon>Cercozoa</taxon>
        <taxon>Chlorarachniophyceae</taxon>
        <taxon>Lotharella</taxon>
    </lineage>
</organism>
<proteinExistence type="predicted"/>
<dbReference type="InterPro" id="IPR018247">
    <property type="entry name" value="EF_Hand_1_Ca_BS"/>
</dbReference>
<dbReference type="CDD" id="cd00051">
    <property type="entry name" value="EFh"/>
    <property type="match status" value="1"/>
</dbReference>
<keyword evidence="1" id="KW-0106">Calcium</keyword>
<dbReference type="Gene3D" id="1.10.238.10">
    <property type="entry name" value="EF-hand"/>
    <property type="match status" value="1"/>
</dbReference>
<evidence type="ECO:0000256" key="1">
    <source>
        <dbReference type="ARBA" id="ARBA00022837"/>
    </source>
</evidence>
<dbReference type="AlphaFoldDB" id="A0A7S2TYK8"/>
<accession>A0A7S2TYK8</accession>
<dbReference type="GO" id="GO:0005509">
    <property type="term" value="F:calcium ion binding"/>
    <property type="evidence" value="ECO:0007669"/>
    <property type="project" value="InterPro"/>
</dbReference>